<dbReference type="AlphaFoldDB" id="A0A5C5YBY3"/>
<evidence type="ECO:0000256" key="1">
    <source>
        <dbReference type="SAM" id="Phobius"/>
    </source>
</evidence>
<feature type="transmembrane region" description="Helical" evidence="1">
    <location>
        <begin position="52"/>
        <end position="75"/>
    </location>
</feature>
<reference evidence="2 4" key="1">
    <citation type="submission" date="2019-02" db="EMBL/GenBank/DDBJ databases">
        <title>Deep-cultivation of Planctomycetes and their phenomic and genomic characterization uncovers novel biology.</title>
        <authorList>
            <person name="Wiegand S."/>
            <person name="Jogler M."/>
            <person name="Boedeker C."/>
            <person name="Pinto D."/>
            <person name="Vollmers J."/>
            <person name="Rivas-Marin E."/>
            <person name="Kohn T."/>
            <person name="Peeters S.H."/>
            <person name="Heuer A."/>
            <person name="Rast P."/>
            <person name="Oberbeckmann S."/>
            <person name="Bunk B."/>
            <person name="Jeske O."/>
            <person name="Meyerdierks A."/>
            <person name="Storesund J.E."/>
            <person name="Kallscheuer N."/>
            <person name="Luecker S."/>
            <person name="Lage O.M."/>
            <person name="Pohl T."/>
            <person name="Merkel B.J."/>
            <person name="Hornburger P."/>
            <person name="Mueller R.-W."/>
            <person name="Bruemmer F."/>
            <person name="Labrenz M."/>
            <person name="Spormann A.M."/>
            <person name="Op Den Camp H."/>
            <person name="Overmann J."/>
            <person name="Amann R."/>
            <person name="Jetten M.S.M."/>
            <person name="Mascher T."/>
            <person name="Medema M.H."/>
            <person name="Devos D.P."/>
            <person name="Kaster A.-K."/>
            <person name="Ovreas L."/>
            <person name="Rohde M."/>
            <person name="Galperin M.Y."/>
            <person name="Jogler C."/>
        </authorList>
    </citation>
    <scope>NUCLEOTIDE SEQUENCE [LARGE SCALE GENOMIC DNA]</scope>
    <source>
        <strain evidence="2 4">Pan14r</strain>
    </source>
</reference>
<proteinExistence type="predicted"/>
<dbReference type="Proteomes" id="UP000317238">
    <property type="component" value="Unassembled WGS sequence"/>
</dbReference>
<organism evidence="2 4">
    <name type="scientific">Crateriforma conspicua</name>
    <dbReference type="NCBI Taxonomy" id="2527996"/>
    <lineage>
        <taxon>Bacteria</taxon>
        <taxon>Pseudomonadati</taxon>
        <taxon>Planctomycetota</taxon>
        <taxon>Planctomycetia</taxon>
        <taxon>Planctomycetales</taxon>
        <taxon>Planctomycetaceae</taxon>
        <taxon>Crateriforma</taxon>
    </lineage>
</organism>
<keyword evidence="1" id="KW-0472">Membrane</keyword>
<keyword evidence="1" id="KW-1133">Transmembrane helix</keyword>
<keyword evidence="4" id="KW-1185">Reference proteome</keyword>
<sequence>MLSHDARRTWGKVMRWVISIAGFALYCSTPWRDAAYFRDIAANEGFGTTADSYAIGIAGSFLSTVMYSPIALLLIGYGIFGSPRIALLPKRPQSFSMWAIFATIVFGMMIVCEIGYIDSAVRFRHHQDTGVWSLACIAFMYVWWCCSLNHSVDAELG</sequence>
<evidence type="ECO:0000313" key="4">
    <source>
        <dbReference type="Proteomes" id="UP000317238"/>
    </source>
</evidence>
<evidence type="ECO:0000313" key="3">
    <source>
        <dbReference type="EMBL" id="TWT72661.1"/>
    </source>
</evidence>
<name>A0A5C5YBY3_9PLAN</name>
<dbReference type="EMBL" id="SJPL01000001">
    <property type="protein sequence ID" value="TWT72661.1"/>
    <property type="molecule type" value="Genomic_DNA"/>
</dbReference>
<comment type="caution">
    <text evidence="2">The sequence shown here is derived from an EMBL/GenBank/DDBJ whole genome shotgun (WGS) entry which is preliminary data.</text>
</comment>
<evidence type="ECO:0000313" key="2">
    <source>
        <dbReference type="EMBL" id="TWT72604.1"/>
    </source>
</evidence>
<dbReference type="EMBL" id="SJPL01000001">
    <property type="protein sequence ID" value="TWT72604.1"/>
    <property type="molecule type" value="Genomic_DNA"/>
</dbReference>
<gene>
    <name evidence="2" type="ORF">Pan14r_49240</name>
    <name evidence="3" type="ORF">Pan14r_49810</name>
</gene>
<protein>
    <submittedName>
        <fullName evidence="2">Uncharacterized protein</fullName>
    </submittedName>
</protein>
<accession>A0A5C5YBY3</accession>
<feature type="transmembrane region" description="Helical" evidence="1">
    <location>
        <begin position="129"/>
        <end position="146"/>
    </location>
</feature>
<keyword evidence="1" id="KW-0812">Transmembrane</keyword>
<feature type="transmembrane region" description="Helical" evidence="1">
    <location>
        <begin position="95"/>
        <end position="117"/>
    </location>
</feature>